<evidence type="ECO:0000313" key="2">
    <source>
        <dbReference type="Proteomes" id="UP001108029"/>
    </source>
</evidence>
<dbReference type="SUPFAM" id="SSF51182">
    <property type="entry name" value="RmlC-like cupins"/>
    <property type="match status" value="1"/>
</dbReference>
<dbReference type="AlphaFoldDB" id="A0A9Q3VV95"/>
<dbReference type="InterPro" id="IPR014710">
    <property type="entry name" value="RmlC-like_jellyroll"/>
</dbReference>
<keyword evidence="2" id="KW-1185">Reference proteome</keyword>
<name>A0A9Q3VV95_9ACTN</name>
<dbReference type="Proteomes" id="UP001108029">
    <property type="component" value="Unassembled WGS sequence"/>
</dbReference>
<dbReference type="RefSeq" id="WP_232653612.1">
    <property type="nucleotide sequence ID" value="NZ_JAJSBI010000027.1"/>
</dbReference>
<evidence type="ECO:0000313" key="1">
    <source>
        <dbReference type="EMBL" id="MCD9879219.1"/>
    </source>
</evidence>
<gene>
    <name evidence="1" type="ORF">LJ657_37595</name>
</gene>
<dbReference type="EMBL" id="JAJSBI010000027">
    <property type="protein sequence ID" value="MCD9879219.1"/>
    <property type="molecule type" value="Genomic_DNA"/>
</dbReference>
<protein>
    <recommendedName>
        <fullName evidence="3">Cupin domain-containing protein</fullName>
    </recommendedName>
</protein>
<evidence type="ECO:0008006" key="3">
    <source>
        <dbReference type="Google" id="ProtNLM"/>
    </source>
</evidence>
<reference evidence="1" key="1">
    <citation type="submission" date="2021-12" db="EMBL/GenBank/DDBJ databases">
        <authorList>
            <person name="Lee J.-H."/>
            <person name="Kim S.-B."/>
        </authorList>
    </citation>
    <scope>NUCLEOTIDE SEQUENCE</scope>
    <source>
        <strain evidence="1">NR30</strain>
    </source>
</reference>
<dbReference type="Gene3D" id="2.60.120.10">
    <property type="entry name" value="Jelly Rolls"/>
    <property type="match status" value="1"/>
</dbReference>
<organism evidence="1 2">
    <name type="scientific">Streptomyces guryensis</name>
    <dbReference type="NCBI Taxonomy" id="2886947"/>
    <lineage>
        <taxon>Bacteria</taxon>
        <taxon>Bacillati</taxon>
        <taxon>Actinomycetota</taxon>
        <taxon>Actinomycetes</taxon>
        <taxon>Kitasatosporales</taxon>
        <taxon>Streptomycetaceae</taxon>
        <taxon>Streptomyces</taxon>
    </lineage>
</organism>
<proteinExistence type="predicted"/>
<sequence>MSKVSRETASQGGDFGIVLDRSEELDDYTVDFVTFRENVDHTPLLKGLPDDRCQCPHWGYVFKGQLTFHYADRDEVYDEGDAYYAPPGHVPVRTAPGTEALQFSPTREVRPTSEAIMKNFQAMREASG</sequence>
<dbReference type="InterPro" id="IPR011051">
    <property type="entry name" value="RmlC_Cupin_sf"/>
</dbReference>
<comment type="caution">
    <text evidence="1">The sequence shown here is derived from an EMBL/GenBank/DDBJ whole genome shotgun (WGS) entry which is preliminary data.</text>
</comment>
<accession>A0A9Q3VV95</accession>